<dbReference type="Pfam" id="PF02037">
    <property type="entry name" value="SAP"/>
    <property type="match status" value="1"/>
</dbReference>
<dbReference type="SUPFAM" id="SSF68906">
    <property type="entry name" value="SAP domain"/>
    <property type="match status" value="1"/>
</dbReference>
<name>A0AAD3CW52_9STRA</name>
<dbReference type="InterPro" id="IPR003034">
    <property type="entry name" value="SAP_dom"/>
</dbReference>
<proteinExistence type="predicted"/>
<feature type="domain" description="SAP" evidence="2">
    <location>
        <begin position="592"/>
        <end position="626"/>
    </location>
</feature>
<dbReference type="AlphaFoldDB" id="A0AAD3CW52"/>
<dbReference type="PANTHER" id="PTHR46586:SF3">
    <property type="entry name" value="ANKYRIN REPEAT-CONTAINING PROTEIN"/>
    <property type="match status" value="1"/>
</dbReference>
<dbReference type="EMBL" id="BLLK01000046">
    <property type="protein sequence ID" value="GFH53306.1"/>
    <property type="molecule type" value="Genomic_DNA"/>
</dbReference>
<comment type="caution">
    <text evidence="3">The sequence shown here is derived from an EMBL/GenBank/DDBJ whole genome shotgun (WGS) entry which is preliminary data.</text>
</comment>
<reference evidence="3 4" key="1">
    <citation type="journal article" date="2021" name="Sci. Rep.">
        <title>The genome of the diatom Chaetoceros tenuissimus carries an ancient integrated fragment of an extant virus.</title>
        <authorList>
            <person name="Hongo Y."/>
            <person name="Kimura K."/>
            <person name="Takaki Y."/>
            <person name="Yoshida Y."/>
            <person name="Baba S."/>
            <person name="Kobayashi G."/>
            <person name="Nagasaki K."/>
            <person name="Hano T."/>
            <person name="Tomaru Y."/>
        </authorList>
    </citation>
    <scope>NUCLEOTIDE SEQUENCE [LARGE SCALE GENOMIC DNA]</scope>
    <source>
        <strain evidence="3 4">NIES-3715</strain>
    </source>
</reference>
<dbReference type="Gene3D" id="1.25.40.20">
    <property type="entry name" value="Ankyrin repeat-containing domain"/>
    <property type="match status" value="2"/>
</dbReference>
<feature type="region of interest" description="Disordered" evidence="1">
    <location>
        <begin position="1"/>
        <end position="24"/>
    </location>
</feature>
<dbReference type="InterPro" id="IPR036770">
    <property type="entry name" value="Ankyrin_rpt-contain_sf"/>
</dbReference>
<protein>
    <recommendedName>
        <fullName evidence="2">SAP domain-containing protein</fullName>
    </recommendedName>
</protein>
<organism evidence="3 4">
    <name type="scientific">Chaetoceros tenuissimus</name>
    <dbReference type="NCBI Taxonomy" id="426638"/>
    <lineage>
        <taxon>Eukaryota</taxon>
        <taxon>Sar</taxon>
        <taxon>Stramenopiles</taxon>
        <taxon>Ochrophyta</taxon>
        <taxon>Bacillariophyta</taxon>
        <taxon>Coscinodiscophyceae</taxon>
        <taxon>Chaetocerotophycidae</taxon>
        <taxon>Chaetocerotales</taxon>
        <taxon>Chaetocerotaceae</taxon>
        <taxon>Chaetoceros</taxon>
    </lineage>
</organism>
<evidence type="ECO:0000256" key="1">
    <source>
        <dbReference type="SAM" id="MobiDB-lite"/>
    </source>
</evidence>
<keyword evidence="4" id="KW-1185">Reference proteome</keyword>
<dbReference type="SMART" id="SM00513">
    <property type="entry name" value="SAP"/>
    <property type="match status" value="1"/>
</dbReference>
<evidence type="ECO:0000313" key="4">
    <source>
        <dbReference type="Proteomes" id="UP001054902"/>
    </source>
</evidence>
<dbReference type="PROSITE" id="PS50800">
    <property type="entry name" value="SAP"/>
    <property type="match status" value="1"/>
</dbReference>
<feature type="compositionally biased region" description="Polar residues" evidence="1">
    <location>
        <begin position="12"/>
        <end position="24"/>
    </location>
</feature>
<dbReference type="InterPro" id="IPR052050">
    <property type="entry name" value="SecEffector_AnkRepeat"/>
</dbReference>
<dbReference type="Gene3D" id="1.10.720.30">
    <property type="entry name" value="SAP domain"/>
    <property type="match status" value="1"/>
</dbReference>
<gene>
    <name evidence="3" type="ORF">CTEN210_09782</name>
</gene>
<dbReference type="SUPFAM" id="SSF48403">
    <property type="entry name" value="Ankyrin repeat"/>
    <property type="match status" value="1"/>
</dbReference>
<sequence length="636" mass="72347">MSPASKRMKLENGSSTGNPLEPSATINDLPSEIMKNIFSFVGKGSYYFIGPISKDFCFNYLTMDVIEDNVAHKMDYLQAIDRNKITTAEAVASSFDLAGYCFFKAPENFQIQIVEKAISEGNVEVVEMGHAMGIDVKKLLPCKFTVREIVEMRNFEMLKFLIEMDFIRKDCLPGLILAAANNNQLEVLKWLHENNLCTDGFRDIIFDGATLGGNIEIVKWTESTFKCRRPKWHSKNAVESDNIELVKYLNSRTWDVSAFSIAASNGNIELLQYLFENECPHDNPEIYTAIANKSNHEKVLEVIQWLYEHEVPWDEETCRTLIEMKNLKALKFAISNGCPWHEDSLEEAILSGNLEVVEYCLTNGCSVGSIDDCHYAMGNEDHDRALRTLKLLRKFSVPWSEETCLAAARAGNLQALKWAVSQCCPWDKEDVADYAAEHGHTDVIKWSRSQGCQWHRDFSARAASGGHLETLKYLISEGCQRGGFTFLEAMKSGNIALVEYCVGKKFSTKRTKNRLYEYAIKYFKDPIPVLQLLQKYEYPWHPSACKAAVHNGDLKLLRWLHFNGCAWDEDTWNEALENQDFDILRYIVNENGSTLKAVELKDQLRNLGLPSTGKKADLVTRLMEYVTTFDTSSRIS</sequence>
<evidence type="ECO:0000313" key="3">
    <source>
        <dbReference type="EMBL" id="GFH53306.1"/>
    </source>
</evidence>
<evidence type="ECO:0000259" key="2">
    <source>
        <dbReference type="PROSITE" id="PS50800"/>
    </source>
</evidence>
<dbReference type="PANTHER" id="PTHR46586">
    <property type="entry name" value="ANKYRIN REPEAT-CONTAINING PROTEIN"/>
    <property type="match status" value="1"/>
</dbReference>
<accession>A0AAD3CW52</accession>
<dbReference type="InterPro" id="IPR036361">
    <property type="entry name" value="SAP_dom_sf"/>
</dbReference>
<dbReference type="Proteomes" id="UP001054902">
    <property type="component" value="Unassembled WGS sequence"/>
</dbReference>